<reference evidence="1" key="1">
    <citation type="submission" date="2020-02" db="EMBL/GenBank/DDBJ databases">
        <authorList>
            <person name="Meier V. D."/>
        </authorList>
    </citation>
    <scope>NUCLEOTIDE SEQUENCE</scope>
    <source>
        <strain evidence="1">AVDCRST_MAG48</strain>
    </source>
</reference>
<sequence>CRSGPAAGRVRGTAAPRVLLVLRPAAPGRERVPIGVSSTLPACTRG</sequence>
<gene>
    <name evidence="1" type="ORF">AVDCRST_MAG48-165</name>
</gene>
<dbReference type="AlphaFoldDB" id="A0A6J4JT17"/>
<protein>
    <submittedName>
        <fullName evidence="1">Uncharacterized protein</fullName>
    </submittedName>
</protein>
<evidence type="ECO:0000313" key="1">
    <source>
        <dbReference type="EMBL" id="CAA9286495.1"/>
    </source>
</evidence>
<name>A0A6J4JT17_9ACTN</name>
<dbReference type="EMBL" id="CADCTS010000025">
    <property type="protein sequence ID" value="CAA9286495.1"/>
    <property type="molecule type" value="Genomic_DNA"/>
</dbReference>
<organism evidence="1">
    <name type="scientific">uncultured Friedmanniella sp</name>
    <dbReference type="NCBI Taxonomy" id="335381"/>
    <lineage>
        <taxon>Bacteria</taxon>
        <taxon>Bacillati</taxon>
        <taxon>Actinomycetota</taxon>
        <taxon>Actinomycetes</taxon>
        <taxon>Propionibacteriales</taxon>
        <taxon>Nocardioidaceae</taxon>
        <taxon>Friedmanniella</taxon>
        <taxon>environmental samples</taxon>
    </lineage>
</organism>
<proteinExistence type="predicted"/>
<accession>A0A6J4JT17</accession>
<feature type="non-terminal residue" evidence="1">
    <location>
        <position position="46"/>
    </location>
</feature>
<feature type="non-terminal residue" evidence="1">
    <location>
        <position position="1"/>
    </location>
</feature>